<comment type="caution">
    <text evidence="12">The sequence shown here is derived from an EMBL/GenBank/DDBJ whole genome shotgun (WGS) entry which is preliminary data.</text>
</comment>
<dbReference type="Pfam" id="PF00909">
    <property type="entry name" value="Ammonium_transp"/>
    <property type="match status" value="1"/>
</dbReference>
<keyword evidence="7 9" id="KW-0924">Ammonia transport</keyword>
<feature type="transmembrane region" description="Helical" evidence="9">
    <location>
        <begin position="246"/>
        <end position="267"/>
    </location>
</feature>
<evidence type="ECO:0000313" key="12">
    <source>
        <dbReference type="EMBL" id="MCV7227995.1"/>
    </source>
</evidence>
<dbReference type="InterPro" id="IPR029020">
    <property type="entry name" value="Ammonium/urea_transptr"/>
</dbReference>
<feature type="transmembrane region" description="Helical" evidence="9">
    <location>
        <begin position="181"/>
        <end position="201"/>
    </location>
</feature>
<evidence type="ECO:0000256" key="10">
    <source>
        <dbReference type="SAM" id="MobiDB-lite"/>
    </source>
</evidence>
<dbReference type="PROSITE" id="PS01219">
    <property type="entry name" value="AMMONIUM_TRANSP"/>
    <property type="match status" value="1"/>
</dbReference>
<feature type="transmembrane region" description="Helical" evidence="9">
    <location>
        <begin position="110"/>
        <end position="132"/>
    </location>
</feature>
<dbReference type="NCBIfam" id="TIGR00836">
    <property type="entry name" value="amt"/>
    <property type="match status" value="1"/>
</dbReference>
<dbReference type="Proteomes" id="UP001526201">
    <property type="component" value="Unassembled WGS sequence"/>
</dbReference>
<feature type="domain" description="Ammonium transporter AmtB-like" evidence="11">
    <location>
        <begin position="23"/>
        <end position="423"/>
    </location>
</feature>
<keyword evidence="6 9" id="KW-0472">Membrane</keyword>
<feature type="transmembrane region" description="Helical" evidence="9">
    <location>
        <begin position="213"/>
        <end position="234"/>
    </location>
</feature>
<dbReference type="EMBL" id="JACKTY010000031">
    <property type="protein sequence ID" value="MCV7227995.1"/>
    <property type="molecule type" value="Genomic_DNA"/>
</dbReference>
<comment type="subcellular location">
    <subcellularLocation>
        <location evidence="9">Cell membrane</location>
        <topology evidence="9">Multi-pass membrane protein</topology>
    </subcellularLocation>
    <subcellularLocation>
        <location evidence="1">Membrane</location>
        <topology evidence="1">Multi-pass membrane protein</topology>
    </subcellularLocation>
</comment>
<dbReference type="PANTHER" id="PTHR43029">
    <property type="entry name" value="AMMONIUM TRANSPORTER MEP2"/>
    <property type="match status" value="1"/>
</dbReference>
<keyword evidence="13" id="KW-1185">Reference proteome</keyword>
<keyword evidence="3 9" id="KW-0813">Transport</keyword>
<feature type="transmembrane region" description="Helical" evidence="9">
    <location>
        <begin position="371"/>
        <end position="397"/>
    </location>
</feature>
<feature type="transmembrane region" description="Helical" evidence="9">
    <location>
        <begin position="58"/>
        <end position="77"/>
    </location>
</feature>
<feature type="transmembrane region" description="Helical" evidence="9">
    <location>
        <begin position="23"/>
        <end position="46"/>
    </location>
</feature>
<dbReference type="InterPro" id="IPR024041">
    <property type="entry name" value="NH4_transpt_AmtB-like_dom"/>
</dbReference>
<evidence type="ECO:0000256" key="8">
    <source>
        <dbReference type="ARBA" id="ARBA00050025"/>
    </source>
</evidence>
<evidence type="ECO:0000256" key="6">
    <source>
        <dbReference type="ARBA" id="ARBA00023136"/>
    </source>
</evidence>
<feature type="transmembrane region" description="Helical" evidence="9">
    <location>
        <begin position="330"/>
        <end position="351"/>
    </location>
</feature>
<evidence type="ECO:0000256" key="3">
    <source>
        <dbReference type="ARBA" id="ARBA00022448"/>
    </source>
</evidence>
<feature type="transmembrane region" description="Helical" evidence="9">
    <location>
        <begin position="297"/>
        <end position="318"/>
    </location>
</feature>
<dbReference type="RefSeq" id="WP_264069289.1">
    <property type="nucleotide sequence ID" value="NZ_JACKTY010000031.1"/>
</dbReference>
<dbReference type="PANTHER" id="PTHR43029:SF10">
    <property type="entry name" value="AMMONIUM TRANSPORTER MEP2"/>
    <property type="match status" value="1"/>
</dbReference>
<evidence type="ECO:0000259" key="11">
    <source>
        <dbReference type="Pfam" id="PF00909"/>
    </source>
</evidence>
<proteinExistence type="inferred from homology"/>
<feature type="transmembrane region" description="Helical" evidence="9">
    <location>
        <begin position="274"/>
        <end position="291"/>
    </location>
</feature>
<evidence type="ECO:0000256" key="9">
    <source>
        <dbReference type="RuleBase" id="RU362002"/>
    </source>
</evidence>
<reference evidence="12 13" key="1">
    <citation type="journal article" date="2022" name="BMC Genomics">
        <title>Comparative genome analysis of mycobacteria focusing on tRNA and non-coding RNA.</title>
        <authorList>
            <person name="Behra P.R.K."/>
            <person name="Pettersson B.M.F."/>
            <person name="Ramesh M."/>
            <person name="Das S."/>
            <person name="Dasgupta S."/>
            <person name="Kirsebom L.A."/>
        </authorList>
    </citation>
    <scope>NUCLEOTIDE SEQUENCE [LARGE SCALE GENOMIC DNA]</scope>
    <source>
        <strain evidence="12 13">DSM 44078</strain>
    </source>
</reference>
<keyword evidence="5 9" id="KW-1133">Transmembrane helix</keyword>
<organism evidence="12 13">
    <name type="scientific">Mycolicibacterium komossense</name>
    <dbReference type="NCBI Taxonomy" id="1779"/>
    <lineage>
        <taxon>Bacteria</taxon>
        <taxon>Bacillati</taxon>
        <taxon>Actinomycetota</taxon>
        <taxon>Actinomycetes</taxon>
        <taxon>Mycobacteriales</taxon>
        <taxon>Mycobacteriaceae</taxon>
        <taxon>Mycolicibacterium</taxon>
    </lineage>
</organism>
<evidence type="ECO:0000256" key="2">
    <source>
        <dbReference type="ARBA" id="ARBA00005887"/>
    </source>
</evidence>
<evidence type="ECO:0000256" key="5">
    <source>
        <dbReference type="ARBA" id="ARBA00022989"/>
    </source>
</evidence>
<protein>
    <recommendedName>
        <fullName evidence="8 9">Ammonium transporter</fullName>
    </recommendedName>
</protein>
<keyword evidence="4 9" id="KW-0812">Transmembrane</keyword>
<feature type="transmembrane region" description="Helical" evidence="9">
    <location>
        <begin position="144"/>
        <end position="161"/>
    </location>
</feature>
<evidence type="ECO:0000256" key="1">
    <source>
        <dbReference type="ARBA" id="ARBA00004141"/>
    </source>
</evidence>
<accession>A0ABT3CET1</accession>
<dbReference type="InterPro" id="IPR001905">
    <property type="entry name" value="Ammonium_transpt"/>
</dbReference>
<comment type="similarity">
    <text evidence="2 9">Belongs to the ammonia transporter channel (TC 1.A.11.2) family.</text>
</comment>
<evidence type="ECO:0000256" key="7">
    <source>
        <dbReference type="ARBA" id="ARBA00023177"/>
    </source>
</evidence>
<gene>
    <name evidence="12" type="ORF">H7J73_18435</name>
</gene>
<dbReference type="SUPFAM" id="SSF111352">
    <property type="entry name" value="Ammonium transporter"/>
    <property type="match status" value="1"/>
</dbReference>
<feature type="region of interest" description="Disordered" evidence="10">
    <location>
        <begin position="412"/>
        <end position="437"/>
    </location>
</feature>
<dbReference type="InterPro" id="IPR018047">
    <property type="entry name" value="Ammonium_transpt_CS"/>
</dbReference>
<sequence length="437" mass="45367">MFATPGFIPLAAEPAVSAGDTSWVLICAGLVLFMVPGLALFYAGMVSRRSVLVMLQQNIIPIGVISITWVLAGYSIAFSNDKAGLLGDLELFGLTDLGAPPVNPRHVVDLVAIPTLAFVAYQMMFAIITPALATGAVAYRLKAFGWAVFLAAWSIIVYPPITHWLWSTPGWLARLGAQDWAGGMVVHASSGAAALALLLVLGRRVGWPDREPLPHSVPMVVIGAAILWFGWFGFNAGDGLRADDVAAQALLNTQVAGATAMLVWLVIERFTTGHATVLGGVTGAVAGLATITPAAGFVSTLGAVVIGVLAGAICSLALKLKVLGKFDDALDVIAVHFVGGILGSLLVGFFGSADINPAGKDGIFYGGGAALLGHQAVALVSVIAYSFVATLIIALIIEKTVGLKARPEDEDSLDQVQQASDAYNDGPPETSTVVERT</sequence>
<evidence type="ECO:0000256" key="4">
    <source>
        <dbReference type="ARBA" id="ARBA00022692"/>
    </source>
</evidence>
<name>A0ABT3CET1_9MYCO</name>
<evidence type="ECO:0000313" key="13">
    <source>
        <dbReference type="Proteomes" id="UP001526201"/>
    </source>
</evidence>
<dbReference type="Gene3D" id="1.10.3430.10">
    <property type="entry name" value="Ammonium transporter AmtB like domains"/>
    <property type="match status" value="1"/>
</dbReference>